<dbReference type="EMBL" id="CACRXK020000511">
    <property type="protein sequence ID" value="CAB3982520.1"/>
    <property type="molecule type" value="Genomic_DNA"/>
</dbReference>
<protein>
    <submittedName>
        <fullName evidence="1">Uncharacterized protein</fullName>
    </submittedName>
</protein>
<organism evidence="1 2">
    <name type="scientific">Paramuricea clavata</name>
    <name type="common">Red gorgonian</name>
    <name type="synonym">Violescent sea-whip</name>
    <dbReference type="NCBI Taxonomy" id="317549"/>
    <lineage>
        <taxon>Eukaryota</taxon>
        <taxon>Metazoa</taxon>
        <taxon>Cnidaria</taxon>
        <taxon>Anthozoa</taxon>
        <taxon>Octocorallia</taxon>
        <taxon>Malacalcyonacea</taxon>
        <taxon>Plexauridae</taxon>
        <taxon>Paramuricea</taxon>
    </lineage>
</organism>
<evidence type="ECO:0000313" key="1">
    <source>
        <dbReference type="EMBL" id="CAB3982520.1"/>
    </source>
</evidence>
<gene>
    <name evidence="1" type="ORF">PACLA_8A045949</name>
</gene>
<reference evidence="1" key="1">
    <citation type="submission" date="2020-04" db="EMBL/GenBank/DDBJ databases">
        <authorList>
            <person name="Alioto T."/>
            <person name="Alioto T."/>
            <person name="Gomez Garrido J."/>
        </authorList>
    </citation>
    <scope>NUCLEOTIDE SEQUENCE</scope>
    <source>
        <strain evidence="1">A484AB</strain>
    </source>
</reference>
<sequence length="126" mass="14628">MAMKEIFAIVLGLWLVFRCAQAAPSYTRDVEDFESTMTFDLAKRVLHGERALRNLLKEIEDVKRASPCKANEYYDGMTCKLRSKRVLHGERALRNLLKEIEDVKRSSVCSQNEVYKNMRCQPIGRK</sequence>
<proteinExistence type="predicted"/>
<accession>A0A7D9HGF6</accession>
<name>A0A7D9HGF6_PARCT</name>
<dbReference type="Proteomes" id="UP001152795">
    <property type="component" value="Unassembled WGS sequence"/>
</dbReference>
<dbReference type="AlphaFoldDB" id="A0A7D9HGF6"/>
<evidence type="ECO:0000313" key="2">
    <source>
        <dbReference type="Proteomes" id="UP001152795"/>
    </source>
</evidence>
<comment type="caution">
    <text evidence="1">The sequence shown here is derived from an EMBL/GenBank/DDBJ whole genome shotgun (WGS) entry which is preliminary data.</text>
</comment>
<keyword evidence="2" id="KW-1185">Reference proteome</keyword>